<dbReference type="GO" id="GO:0008270">
    <property type="term" value="F:zinc ion binding"/>
    <property type="evidence" value="ECO:0007669"/>
    <property type="project" value="InterPro"/>
</dbReference>
<evidence type="ECO:0000313" key="4">
    <source>
        <dbReference type="EMBL" id="KUJ22565.1"/>
    </source>
</evidence>
<dbReference type="Gene3D" id="4.10.240.10">
    <property type="entry name" value="Zn(2)-C6 fungal-type DNA-binding domain"/>
    <property type="match status" value="1"/>
</dbReference>
<dbReference type="SMART" id="SM00066">
    <property type="entry name" value="GAL4"/>
    <property type="match status" value="1"/>
</dbReference>
<dbReference type="InParanoid" id="A0A194XQL7"/>
<protein>
    <recommendedName>
        <fullName evidence="3">Zn(2)-C6 fungal-type domain-containing protein</fullName>
    </recommendedName>
</protein>
<dbReference type="RefSeq" id="XP_018076920.1">
    <property type="nucleotide sequence ID" value="XM_018206594.1"/>
</dbReference>
<sequence length="482" mass="52329">MAVSVQAPFYSKSGMWNLGDPPTAFSSSVSEGLPASMSYQYPLPTPGLDSSSNMIPSFHHPSSLDHHAQTPPPVQGKLESPSLKNRVNPGAGSKAAKVKRSMSTPNVRGQATADAAALALSAEKRRNKLGYHRTSVACGHCRRRKIRCIPAPGDAQSRCSNCIRLKKECNFYPVDQAPPPDPRRRGSKSQSGPERTSESSSPSTASGQLPEMAPTLPYPPLNMPPIQDLGGPHMKRQRTESFSPENKVVTSSRTFEYNTAPHQGATNWMAPDASPGTKPQTEVSQSFWRVNQQESPLTPAFSPFTPSLQIPPPQNWPASHPEASPREEIGWNVPQRSISYSNLEGLHNHQQYPPYPNPPPQAGPESYTPKPRVLHSSGMYPPPIQTSGAAVPPYEAVSTTSSDTPHPHSAQSLPPVHMSSNWQQPYSYQKPASAGPEYHEGWSAGHGGQPHLQQQSAPPPPPAYGYPDHGHGMYYPPPHQGR</sequence>
<accession>A0A194XQL7</accession>
<evidence type="ECO:0000256" key="1">
    <source>
        <dbReference type="ARBA" id="ARBA00023242"/>
    </source>
</evidence>
<dbReference type="PROSITE" id="PS50048">
    <property type="entry name" value="ZN2_CY6_FUNGAL_2"/>
    <property type="match status" value="1"/>
</dbReference>
<dbReference type="GeneID" id="28816320"/>
<feature type="compositionally biased region" description="Pro residues" evidence="2">
    <location>
        <begin position="353"/>
        <end position="362"/>
    </location>
</feature>
<dbReference type="InterPro" id="IPR036864">
    <property type="entry name" value="Zn2-C6_fun-type_DNA-bd_sf"/>
</dbReference>
<dbReference type="GO" id="GO:0000981">
    <property type="term" value="F:DNA-binding transcription factor activity, RNA polymerase II-specific"/>
    <property type="evidence" value="ECO:0007669"/>
    <property type="project" value="InterPro"/>
</dbReference>
<dbReference type="Proteomes" id="UP000070700">
    <property type="component" value="Unassembled WGS sequence"/>
</dbReference>
<evidence type="ECO:0000256" key="2">
    <source>
        <dbReference type="SAM" id="MobiDB-lite"/>
    </source>
</evidence>
<dbReference type="SUPFAM" id="SSF57701">
    <property type="entry name" value="Zn2/Cys6 DNA-binding domain"/>
    <property type="match status" value="1"/>
</dbReference>
<dbReference type="EMBL" id="KQ947406">
    <property type="protein sequence ID" value="KUJ22565.1"/>
    <property type="molecule type" value="Genomic_DNA"/>
</dbReference>
<feature type="region of interest" description="Disordered" evidence="2">
    <location>
        <begin position="50"/>
        <end position="110"/>
    </location>
</feature>
<organism evidence="4 5">
    <name type="scientific">Mollisia scopiformis</name>
    <name type="common">Conifer needle endophyte fungus</name>
    <name type="synonym">Phialocephala scopiformis</name>
    <dbReference type="NCBI Taxonomy" id="149040"/>
    <lineage>
        <taxon>Eukaryota</taxon>
        <taxon>Fungi</taxon>
        <taxon>Dikarya</taxon>
        <taxon>Ascomycota</taxon>
        <taxon>Pezizomycotina</taxon>
        <taxon>Leotiomycetes</taxon>
        <taxon>Helotiales</taxon>
        <taxon>Mollisiaceae</taxon>
        <taxon>Mollisia</taxon>
    </lineage>
</organism>
<feature type="domain" description="Zn(2)-C6 fungal-type" evidence="3">
    <location>
        <begin position="137"/>
        <end position="171"/>
    </location>
</feature>
<proteinExistence type="predicted"/>
<dbReference type="InterPro" id="IPR001138">
    <property type="entry name" value="Zn2Cys6_DnaBD"/>
</dbReference>
<dbReference type="OrthoDB" id="4150019at2759"/>
<feature type="compositionally biased region" description="Polar residues" evidence="2">
    <location>
        <begin position="240"/>
        <end position="266"/>
    </location>
</feature>
<dbReference type="PROSITE" id="PS00463">
    <property type="entry name" value="ZN2_CY6_FUNGAL_1"/>
    <property type="match status" value="1"/>
</dbReference>
<reference evidence="4 5" key="1">
    <citation type="submission" date="2015-10" db="EMBL/GenBank/DDBJ databases">
        <title>Full genome of DAOMC 229536 Phialocephala scopiformis, a fungal endophyte of spruce producing the potent anti-insectan compound rugulosin.</title>
        <authorList>
            <consortium name="DOE Joint Genome Institute"/>
            <person name="Walker A.K."/>
            <person name="Frasz S.L."/>
            <person name="Seifert K.A."/>
            <person name="Miller J.D."/>
            <person name="Mondo S.J."/>
            <person name="Labutti K."/>
            <person name="Lipzen A."/>
            <person name="Dockter R."/>
            <person name="Kennedy M."/>
            <person name="Grigoriev I.V."/>
            <person name="Spatafora J.W."/>
        </authorList>
    </citation>
    <scope>NUCLEOTIDE SEQUENCE [LARGE SCALE GENOMIC DNA]</scope>
    <source>
        <strain evidence="4 5">CBS 120377</strain>
    </source>
</reference>
<name>A0A194XQL7_MOLSC</name>
<dbReference type="CDD" id="cd00067">
    <property type="entry name" value="GAL4"/>
    <property type="match status" value="1"/>
</dbReference>
<dbReference type="Pfam" id="PF00172">
    <property type="entry name" value="Zn_clus"/>
    <property type="match status" value="1"/>
</dbReference>
<gene>
    <name evidence="4" type="ORF">LY89DRAFT_303866</name>
</gene>
<evidence type="ECO:0000313" key="5">
    <source>
        <dbReference type="Proteomes" id="UP000070700"/>
    </source>
</evidence>
<feature type="region of interest" description="Disordered" evidence="2">
    <location>
        <begin position="172"/>
        <end position="482"/>
    </location>
</feature>
<feature type="compositionally biased region" description="Low complexity" evidence="2">
    <location>
        <begin position="189"/>
        <end position="208"/>
    </location>
</feature>
<feature type="compositionally biased region" description="Polar residues" evidence="2">
    <location>
        <begin position="277"/>
        <end position="296"/>
    </location>
</feature>
<keyword evidence="5" id="KW-1185">Reference proteome</keyword>
<evidence type="ECO:0000259" key="3">
    <source>
        <dbReference type="PROSITE" id="PS50048"/>
    </source>
</evidence>
<feature type="compositionally biased region" description="Low complexity" evidence="2">
    <location>
        <begin position="398"/>
        <end position="409"/>
    </location>
</feature>
<keyword evidence="1" id="KW-0539">Nucleus</keyword>
<feature type="compositionally biased region" description="Polar residues" evidence="2">
    <location>
        <begin position="418"/>
        <end position="427"/>
    </location>
</feature>
<dbReference type="AlphaFoldDB" id="A0A194XQL7"/>
<dbReference type="KEGG" id="psco:LY89DRAFT_303866"/>